<dbReference type="PANTHER" id="PTHR48080:SF3">
    <property type="entry name" value="ENOLASE SUPERFAMILY MEMBER DDB_G0284701"/>
    <property type="match status" value="1"/>
</dbReference>
<dbReference type="PROSITE" id="PS51318">
    <property type="entry name" value="TAT"/>
    <property type="match status" value="1"/>
</dbReference>
<organism evidence="8 9">
    <name type="scientific">Bacteroides zoogleoformans</name>
    <dbReference type="NCBI Taxonomy" id="28119"/>
    <lineage>
        <taxon>Bacteria</taxon>
        <taxon>Pseudomonadati</taxon>
        <taxon>Bacteroidota</taxon>
        <taxon>Bacteroidia</taxon>
        <taxon>Bacteroidales</taxon>
        <taxon>Bacteroidaceae</taxon>
        <taxon>Bacteroides</taxon>
    </lineage>
</organism>
<dbReference type="InterPro" id="IPR019546">
    <property type="entry name" value="TAT_signal_bac_arc"/>
</dbReference>
<keyword evidence="3 5" id="KW-0460">Magnesium</keyword>
<dbReference type="CDD" id="cd03319">
    <property type="entry name" value="L-Ala-DL-Glu_epimerase"/>
    <property type="match status" value="1"/>
</dbReference>
<dbReference type="Pfam" id="PF13378">
    <property type="entry name" value="MR_MLE_C"/>
    <property type="match status" value="1"/>
</dbReference>
<dbReference type="Pfam" id="PF02746">
    <property type="entry name" value="MR_MLE_N"/>
    <property type="match status" value="1"/>
</dbReference>
<keyword evidence="4 5" id="KW-0413">Isomerase</keyword>
<dbReference type="InterPro" id="IPR029065">
    <property type="entry name" value="Enolase_C-like"/>
</dbReference>
<keyword evidence="9" id="KW-1185">Reference proteome</keyword>
<evidence type="ECO:0000256" key="6">
    <source>
        <dbReference type="SAM" id="SignalP"/>
    </source>
</evidence>
<sequence>MSTRRDFLKTAAFAALGSGLAVNNVFAGGSESLSLFNVNSKVGTTPKMKLRFFPYELRLRHVFTVATYSRTTTPDIQVEIEYDGIVGYGEASMPPYLQHELGTMDSVMAFLKKVQDVIGQFTDPFRLEDILTCIDTLSPGDSAAKAAVDIALHDLVGKLLQAPWYKIWGLDKEKAPSTTFTIGIDTADVVRAKTKECAEQFNILKVKLGRENDKEMIETIRSVTNLPIAIDANQGWKDKAYALDMIHWLKEKGIVMIEQPMPKEQLDDIAWVTGQSPLPVFADESVQRLKDVVRLKGVFTGINIKLMKCTGMREAWKMLTLARALDMKVMVGCMTETSCAVSAAAQISPAVDFADLDGNLLIANDRFKGMEVVKGKITLPHLPGIGVMKL</sequence>
<name>A0ABN5IP38_9BACE</name>
<evidence type="ECO:0000256" key="5">
    <source>
        <dbReference type="RuleBase" id="RU366006"/>
    </source>
</evidence>
<keyword evidence="2 5" id="KW-0479">Metal-binding</keyword>
<comment type="similarity">
    <text evidence="1 5">Belongs to the mandelate racemase/muconate lactonizing enzyme family.</text>
</comment>
<evidence type="ECO:0000256" key="2">
    <source>
        <dbReference type="ARBA" id="ARBA00022723"/>
    </source>
</evidence>
<evidence type="ECO:0000259" key="7">
    <source>
        <dbReference type="SMART" id="SM00922"/>
    </source>
</evidence>
<dbReference type="Gene3D" id="3.30.390.10">
    <property type="entry name" value="Enolase-like, N-terminal domain"/>
    <property type="match status" value="1"/>
</dbReference>
<dbReference type="RefSeq" id="WP_106042782.1">
    <property type="nucleotide sequence ID" value="NZ_CP027231.1"/>
</dbReference>
<feature type="chain" id="PRO_5047081112" description="Dipeptide epimerase" evidence="6">
    <location>
        <begin position="28"/>
        <end position="390"/>
    </location>
</feature>
<keyword evidence="6" id="KW-0732">Signal</keyword>
<dbReference type="Proteomes" id="UP000238304">
    <property type="component" value="Chromosome"/>
</dbReference>
<dbReference type="InterPro" id="IPR034593">
    <property type="entry name" value="DgoD-like"/>
</dbReference>
<dbReference type="InterPro" id="IPR013342">
    <property type="entry name" value="Mandelate_racemase_C"/>
</dbReference>
<dbReference type="SMART" id="SM00922">
    <property type="entry name" value="MR_MLE"/>
    <property type="match status" value="1"/>
</dbReference>
<dbReference type="NCBIfam" id="TIGR01409">
    <property type="entry name" value="TAT_signal_seq"/>
    <property type="match status" value="1"/>
</dbReference>
<protein>
    <recommendedName>
        <fullName evidence="5">Dipeptide epimerase</fullName>
        <ecNumber evidence="5">5.1.1.-</ecNumber>
    </recommendedName>
</protein>
<evidence type="ECO:0000256" key="3">
    <source>
        <dbReference type="ARBA" id="ARBA00022842"/>
    </source>
</evidence>
<dbReference type="SFLD" id="SFLDG00180">
    <property type="entry name" value="muconate_cycloisomerase"/>
    <property type="match status" value="1"/>
</dbReference>
<dbReference type="SUPFAM" id="SSF51604">
    <property type="entry name" value="Enolase C-terminal domain-like"/>
    <property type="match status" value="1"/>
</dbReference>
<dbReference type="Gene3D" id="3.20.20.120">
    <property type="entry name" value="Enolase-like C-terminal domain"/>
    <property type="match status" value="1"/>
</dbReference>
<dbReference type="EC" id="5.1.1.-" evidence="5"/>
<dbReference type="InterPro" id="IPR036849">
    <property type="entry name" value="Enolase-like_C_sf"/>
</dbReference>
<comment type="cofactor">
    <cofactor evidence="5">
        <name>Mg(2+)</name>
        <dbReference type="ChEBI" id="CHEBI:18420"/>
    </cofactor>
    <text evidence="5">Binds 1 Mg(2+) ion per subunit.</text>
</comment>
<evidence type="ECO:0000313" key="9">
    <source>
        <dbReference type="Proteomes" id="UP000238304"/>
    </source>
</evidence>
<dbReference type="SFLD" id="SFLDS00001">
    <property type="entry name" value="Enolase"/>
    <property type="match status" value="1"/>
</dbReference>
<feature type="signal peptide" evidence="6">
    <location>
        <begin position="1"/>
        <end position="27"/>
    </location>
</feature>
<evidence type="ECO:0000256" key="4">
    <source>
        <dbReference type="ARBA" id="ARBA00023235"/>
    </source>
</evidence>
<feature type="domain" description="Mandelate racemase/muconate lactonizing enzyme C-terminal" evidence="7">
    <location>
        <begin position="187"/>
        <end position="279"/>
    </location>
</feature>
<proteinExistence type="inferred from homology"/>
<evidence type="ECO:0000256" key="1">
    <source>
        <dbReference type="ARBA" id="ARBA00008031"/>
    </source>
</evidence>
<dbReference type="PANTHER" id="PTHR48080">
    <property type="entry name" value="D-GALACTONATE DEHYDRATASE-RELATED"/>
    <property type="match status" value="1"/>
</dbReference>
<dbReference type="SUPFAM" id="SSF54826">
    <property type="entry name" value="Enolase N-terminal domain-like"/>
    <property type="match status" value="1"/>
</dbReference>
<dbReference type="InterPro" id="IPR029017">
    <property type="entry name" value="Enolase-like_N"/>
</dbReference>
<evidence type="ECO:0000313" key="8">
    <source>
        <dbReference type="EMBL" id="AVM53788.1"/>
    </source>
</evidence>
<dbReference type="EMBL" id="CP027231">
    <property type="protein sequence ID" value="AVM53788.1"/>
    <property type="molecule type" value="Genomic_DNA"/>
</dbReference>
<gene>
    <name evidence="8" type="ORF">C4H11_13520</name>
</gene>
<accession>A0ABN5IP38</accession>
<dbReference type="InterPro" id="IPR013341">
    <property type="entry name" value="Mandelate_racemase_N_dom"/>
</dbReference>
<dbReference type="InterPro" id="IPR034603">
    <property type="entry name" value="Dipeptide_epimerase"/>
</dbReference>
<dbReference type="InterPro" id="IPR006311">
    <property type="entry name" value="TAT_signal"/>
</dbReference>
<reference evidence="8 9" key="1">
    <citation type="submission" date="2018-02" db="EMBL/GenBank/DDBJ databases">
        <authorList>
            <person name="Holder M.E."/>
            <person name="Ajami N.J."/>
            <person name="Petrosino J.F."/>
        </authorList>
    </citation>
    <scope>NUCLEOTIDE SEQUENCE [LARGE SCALE GENOMIC DNA]</scope>
    <source>
        <strain evidence="8 9">ATCC 33285</strain>
    </source>
</reference>